<dbReference type="InterPro" id="IPR001846">
    <property type="entry name" value="VWF_type-D"/>
</dbReference>
<feature type="region of interest" description="Disordered" evidence="4">
    <location>
        <begin position="719"/>
        <end position="749"/>
    </location>
</feature>
<evidence type="ECO:0008006" key="9">
    <source>
        <dbReference type="Google" id="ProtNLM"/>
    </source>
</evidence>
<dbReference type="PANTHER" id="PTHR23345:SF15">
    <property type="entry name" value="VITELLOGENIN 1-RELATED"/>
    <property type="match status" value="1"/>
</dbReference>
<dbReference type="PROSITE" id="PS51233">
    <property type="entry name" value="VWFD"/>
    <property type="match status" value="1"/>
</dbReference>
<dbReference type="Proteomes" id="UP000479000">
    <property type="component" value="Unassembled WGS sequence"/>
</dbReference>
<evidence type="ECO:0000313" key="7">
    <source>
        <dbReference type="EMBL" id="CAB0010413.1"/>
    </source>
</evidence>
<dbReference type="SMART" id="SM00216">
    <property type="entry name" value="VWD"/>
    <property type="match status" value="1"/>
</dbReference>
<accession>A0A6H5H3N9</accession>
<feature type="compositionally biased region" description="Low complexity" evidence="4">
    <location>
        <begin position="730"/>
        <end position="740"/>
    </location>
</feature>
<evidence type="ECO:0000259" key="5">
    <source>
        <dbReference type="PROSITE" id="PS51211"/>
    </source>
</evidence>
<dbReference type="GO" id="GO:0045735">
    <property type="term" value="F:nutrient reservoir activity"/>
    <property type="evidence" value="ECO:0007669"/>
    <property type="project" value="UniProtKB-KW"/>
</dbReference>
<dbReference type="GO" id="GO:0005319">
    <property type="term" value="F:lipid transporter activity"/>
    <property type="evidence" value="ECO:0007669"/>
    <property type="project" value="InterPro"/>
</dbReference>
<feature type="domain" description="Vitellogenin" evidence="5">
    <location>
        <begin position="1"/>
        <end position="141"/>
    </location>
</feature>
<evidence type="ECO:0000256" key="1">
    <source>
        <dbReference type="ARBA" id="ARBA00023157"/>
    </source>
</evidence>
<feature type="domain" description="VWFD" evidence="6">
    <location>
        <begin position="496"/>
        <end position="695"/>
    </location>
</feature>
<dbReference type="PROSITE" id="PS51211">
    <property type="entry name" value="VITELLOGENIN"/>
    <property type="match status" value="1"/>
</dbReference>
<dbReference type="PANTHER" id="PTHR23345">
    <property type="entry name" value="VITELLOGENIN-RELATED"/>
    <property type="match status" value="1"/>
</dbReference>
<dbReference type="SUPFAM" id="SSF48431">
    <property type="entry name" value="Lipovitellin-phosvitin complex, superhelical domain"/>
    <property type="match status" value="1"/>
</dbReference>
<dbReference type="InterPro" id="IPR015255">
    <property type="entry name" value="Vitellinogen_open_b-sht"/>
</dbReference>
<dbReference type="EMBL" id="CADCXU010023027">
    <property type="protein sequence ID" value="CAB0010413.1"/>
    <property type="molecule type" value="Genomic_DNA"/>
</dbReference>
<organism evidence="7 8">
    <name type="scientific">Nesidiocoris tenuis</name>
    <dbReference type="NCBI Taxonomy" id="355587"/>
    <lineage>
        <taxon>Eukaryota</taxon>
        <taxon>Metazoa</taxon>
        <taxon>Ecdysozoa</taxon>
        <taxon>Arthropoda</taxon>
        <taxon>Hexapoda</taxon>
        <taxon>Insecta</taxon>
        <taxon>Pterygota</taxon>
        <taxon>Neoptera</taxon>
        <taxon>Paraneoptera</taxon>
        <taxon>Hemiptera</taxon>
        <taxon>Heteroptera</taxon>
        <taxon>Panheteroptera</taxon>
        <taxon>Cimicomorpha</taxon>
        <taxon>Miridae</taxon>
        <taxon>Dicyphina</taxon>
        <taxon>Nesidiocoris</taxon>
    </lineage>
</organism>
<reference evidence="7 8" key="1">
    <citation type="submission" date="2020-02" db="EMBL/GenBank/DDBJ databases">
        <authorList>
            <person name="Ferguson B K."/>
        </authorList>
    </citation>
    <scope>NUCLEOTIDE SEQUENCE [LARGE SCALE GENOMIC DNA]</scope>
</reference>
<dbReference type="SUPFAM" id="SSF56968">
    <property type="entry name" value="Lipovitellin-phosvitin complex, beta-sheet shell regions"/>
    <property type="match status" value="1"/>
</dbReference>
<dbReference type="InterPro" id="IPR011030">
    <property type="entry name" value="Lipovitellin_superhlx_dom"/>
</dbReference>
<dbReference type="Pfam" id="PF09172">
    <property type="entry name" value="Vit_open_b-sht"/>
    <property type="match status" value="1"/>
</dbReference>
<keyword evidence="8" id="KW-1185">Reference proteome</keyword>
<proteinExistence type="predicted"/>
<feature type="region of interest" description="Disordered" evidence="4">
    <location>
        <begin position="806"/>
        <end position="829"/>
    </location>
</feature>
<dbReference type="InterPro" id="IPR015819">
    <property type="entry name" value="Lipid_transp_b-sht_shell"/>
</dbReference>
<dbReference type="AlphaFoldDB" id="A0A6H5H3N9"/>
<evidence type="ECO:0000256" key="2">
    <source>
        <dbReference type="ARBA" id="ARBA00023180"/>
    </source>
</evidence>
<evidence type="ECO:0000256" key="4">
    <source>
        <dbReference type="SAM" id="MobiDB-lite"/>
    </source>
</evidence>
<feature type="region of interest" description="Disordered" evidence="4">
    <location>
        <begin position="236"/>
        <end position="283"/>
    </location>
</feature>
<dbReference type="Pfam" id="PF01347">
    <property type="entry name" value="Vitellogenin_N"/>
    <property type="match status" value="1"/>
</dbReference>
<dbReference type="Pfam" id="PF00094">
    <property type="entry name" value="VWD"/>
    <property type="match status" value="1"/>
</dbReference>
<evidence type="ECO:0000313" key="8">
    <source>
        <dbReference type="Proteomes" id="UP000479000"/>
    </source>
</evidence>
<gene>
    <name evidence="7" type="ORF">NTEN_LOCUS15457</name>
</gene>
<comment type="caution">
    <text evidence="3">Lacks conserved residue(s) required for the propagation of feature annotation.</text>
</comment>
<sequence>MTKTYPKLARSVLFKIYQNAGDAPEVRVAAVMQLMKTNPPAQILQRMAENTNNDHSRQVNSAVKSAIESAARLTTPNQHELAQNAKSAVEMLTPKQYGAQYSKNWLRSYIVNQYQQQQLHLGYQSQMTAIQGDDSILPSSMFLSLRRNLGGYERQEAQNETTVGQDSTGFAFDVKVESEQKHLDWATLLNAVRRHDSISALLYTCAEQSINNNNITVTYNPNQSSAKAAKITLAYDNEDESSDNSAESGRQSHNKHRGSQESSDSGNNAAVPSSDSPDSAQRQEQFLRKAGAGIQVEAKMPDVPLINYQKAIRADPTSYINAQLNFGEKANSGARVHLQGKLRQSSERREYVQKHPISALCEQQMQQGNYIQPACRNATAAANMLDQYRFTINYEKVPESVKNATYKAYAMARYFGAMYASENIVNPNNKNGQVEIDVNIANNLQSVNISMDAPILSAAFQNVPLNQYVAAALAAHPEYNVAERVAQRAYLSQQYPTCSIDKNLASTFDNKTYPINLGRSWHVMAYSQPKSSYDSNSASSSSSNGERSFSILVRESGSDKKEAIAVLGDDIVEILPRSEGQNNGEVRFNGKKANFNAQSADSFQDEDGNTVVQITALPTGTVRIIGQKHGIEILYDGQRMKLQVSNNFRGQMRGLCGTFDGEPADDFTSPKNCVLRNPYEFAASYAIPDSSLSSPAKELRQRAENADCYRQTVMLGDVISENEAGRSSKRSSSSNNKGRSQASTSPSSLRVKVVEHNGQKCFSLRPQVTCASQAHEAGRVEKTVEFHCVSDATAANRWEQQIKKGANPDFSRKGSNYKSTMKLPSKCVN</sequence>
<keyword evidence="1" id="KW-1015">Disulfide bond</keyword>
<feature type="compositionally biased region" description="Polar residues" evidence="4">
    <location>
        <begin position="260"/>
        <end position="271"/>
    </location>
</feature>
<dbReference type="OrthoDB" id="6630485at2759"/>
<evidence type="ECO:0000256" key="3">
    <source>
        <dbReference type="PROSITE-ProRule" id="PRU00557"/>
    </source>
</evidence>
<dbReference type="InterPro" id="IPR001747">
    <property type="entry name" value="Vitellogenin_N"/>
</dbReference>
<dbReference type="Gene3D" id="1.25.10.20">
    <property type="entry name" value="Vitellinogen, superhelical"/>
    <property type="match status" value="1"/>
</dbReference>
<evidence type="ECO:0000259" key="6">
    <source>
        <dbReference type="PROSITE" id="PS51233"/>
    </source>
</evidence>
<dbReference type="InterPro" id="IPR050733">
    <property type="entry name" value="Vitellogenin/Apolipophorin"/>
</dbReference>
<protein>
    <recommendedName>
        <fullName evidence="9">VWFD domain-containing protein</fullName>
    </recommendedName>
</protein>
<keyword evidence="2" id="KW-0325">Glycoprotein</keyword>
<name>A0A6H5H3N9_9HEMI</name>